<dbReference type="AlphaFoldDB" id="A0AAV9G4R4"/>
<reference evidence="1" key="2">
    <citation type="submission" date="2023-05" db="EMBL/GenBank/DDBJ databases">
        <authorList>
            <consortium name="Lawrence Berkeley National Laboratory"/>
            <person name="Steindorff A."/>
            <person name="Hensen N."/>
            <person name="Bonometti L."/>
            <person name="Westerberg I."/>
            <person name="Brannstrom I.O."/>
            <person name="Guillou S."/>
            <person name="Cros-Aarteil S."/>
            <person name="Calhoun S."/>
            <person name="Haridas S."/>
            <person name="Kuo A."/>
            <person name="Mondo S."/>
            <person name="Pangilinan J."/>
            <person name="Riley R."/>
            <person name="Labutti K."/>
            <person name="Andreopoulos B."/>
            <person name="Lipzen A."/>
            <person name="Chen C."/>
            <person name="Yanf M."/>
            <person name="Daum C."/>
            <person name="Ng V."/>
            <person name="Clum A."/>
            <person name="Ohm R."/>
            <person name="Martin F."/>
            <person name="Silar P."/>
            <person name="Natvig D."/>
            <person name="Lalanne C."/>
            <person name="Gautier V."/>
            <person name="Ament-Velasquez S.L."/>
            <person name="Kruys A."/>
            <person name="Hutchinson M.I."/>
            <person name="Powell A.J."/>
            <person name="Barry K."/>
            <person name="Miller A.N."/>
            <person name="Grigoriev I.V."/>
            <person name="Debuchy R."/>
            <person name="Gladieux P."/>
            <person name="Thoren M.H."/>
            <person name="Johannesson H."/>
        </authorList>
    </citation>
    <scope>NUCLEOTIDE SEQUENCE</scope>
    <source>
        <strain evidence="1">PSN243</strain>
    </source>
</reference>
<name>A0AAV9G4R4_9PEZI</name>
<accession>A0AAV9G4R4</accession>
<organism evidence="1 2">
    <name type="scientific">Podospora aff. communis PSN243</name>
    <dbReference type="NCBI Taxonomy" id="3040156"/>
    <lineage>
        <taxon>Eukaryota</taxon>
        <taxon>Fungi</taxon>
        <taxon>Dikarya</taxon>
        <taxon>Ascomycota</taxon>
        <taxon>Pezizomycotina</taxon>
        <taxon>Sordariomycetes</taxon>
        <taxon>Sordariomycetidae</taxon>
        <taxon>Sordariales</taxon>
        <taxon>Podosporaceae</taxon>
        <taxon>Podospora</taxon>
    </lineage>
</organism>
<evidence type="ECO:0000313" key="2">
    <source>
        <dbReference type="Proteomes" id="UP001321760"/>
    </source>
</evidence>
<gene>
    <name evidence="1" type="ORF">QBC34DRAFT_417604</name>
</gene>
<keyword evidence="2" id="KW-1185">Reference proteome</keyword>
<reference evidence="1" key="1">
    <citation type="journal article" date="2023" name="Mol. Phylogenet. Evol.">
        <title>Genome-scale phylogeny and comparative genomics of the fungal order Sordariales.</title>
        <authorList>
            <person name="Hensen N."/>
            <person name="Bonometti L."/>
            <person name="Westerberg I."/>
            <person name="Brannstrom I.O."/>
            <person name="Guillou S."/>
            <person name="Cros-Aarteil S."/>
            <person name="Calhoun S."/>
            <person name="Haridas S."/>
            <person name="Kuo A."/>
            <person name="Mondo S."/>
            <person name="Pangilinan J."/>
            <person name="Riley R."/>
            <person name="LaButti K."/>
            <person name="Andreopoulos B."/>
            <person name="Lipzen A."/>
            <person name="Chen C."/>
            <person name="Yan M."/>
            <person name="Daum C."/>
            <person name="Ng V."/>
            <person name="Clum A."/>
            <person name="Steindorff A."/>
            <person name="Ohm R.A."/>
            <person name="Martin F."/>
            <person name="Silar P."/>
            <person name="Natvig D.O."/>
            <person name="Lalanne C."/>
            <person name="Gautier V."/>
            <person name="Ament-Velasquez S.L."/>
            <person name="Kruys A."/>
            <person name="Hutchinson M.I."/>
            <person name="Powell A.J."/>
            <person name="Barry K."/>
            <person name="Miller A.N."/>
            <person name="Grigoriev I.V."/>
            <person name="Debuchy R."/>
            <person name="Gladieux P."/>
            <person name="Hiltunen Thoren M."/>
            <person name="Johannesson H."/>
        </authorList>
    </citation>
    <scope>NUCLEOTIDE SEQUENCE</scope>
    <source>
        <strain evidence="1">PSN243</strain>
    </source>
</reference>
<dbReference type="Proteomes" id="UP001321760">
    <property type="component" value="Unassembled WGS sequence"/>
</dbReference>
<sequence length="232" mass="27078">MSILYGENTFSLHIENLNGPDSVNSWPWSDGGFYDLGARGGKTALPYMRQFNIEVRWTDRYRLQFIRDRLRYLVNIIQALSLPTIDFLRLEVRKYVENESEYEDEDLDGRDWENCVDVLRMWLGLLRNVREVCAYDGQLGKKNADILRSRWRGQGGEESRQLVDMYEKLETVVGIGEVQVRRKLLHEALRAAETDDLERFNRAREAISKQLRAVVEAWKEAGMLEAAEEEAL</sequence>
<dbReference type="EMBL" id="MU865999">
    <property type="protein sequence ID" value="KAK4443129.1"/>
    <property type="molecule type" value="Genomic_DNA"/>
</dbReference>
<comment type="caution">
    <text evidence="1">The sequence shown here is derived from an EMBL/GenBank/DDBJ whole genome shotgun (WGS) entry which is preliminary data.</text>
</comment>
<protein>
    <submittedName>
        <fullName evidence="1">Uncharacterized protein</fullName>
    </submittedName>
</protein>
<evidence type="ECO:0000313" key="1">
    <source>
        <dbReference type="EMBL" id="KAK4443129.1"/>
    </source>
</evidence>
<proteinExistence type="predicted"/>